<evidence type="ECO:0000256" key="6">
    <source>
        <dbReference type="ARBA" id="ARBA00022801"/>
    </source>
</evidence>
<dbReference type="SUPFAM" id="SSF55486">
    <property type="entry name" value="Metalloproteases ('zincins'), catalytic domain"/>
    <property type="match status" value="1"/>
</dbReference>
<dbReference type="Proteomes" id="UP000468591">
    <property type="component" value="Unassembled WGS sequence"/>
</dbReference>
<evidence type="ECO:0000256" key="3">
    <source>
        <dbReference type="ARBA" id="ARBA00022670"/>
    </source>
</evidence>
<keyword evidence="4" id="KW-0479">Metal-binding</keyword>
<dbReference type="GO" id="GO:0031012">
    <property type="term" value="C:extracellular matrix"/>
    <property type="evidence" value="ECO:0007669"/>
    <property type="project" value="InterPro"/>
</dbReference>
<evidence type="ECO:0000256" key="8">
    <source>
        <dbReference type="SAM" id="MobiDB-lite"/>
    </source>
</evidence>
<dbReference type="InterPro" id="IPR010221">
    <property type="entry name" value="VCBS_dom"/>
</dbReference>
<evidence type="ECO:0000259" key="9">
    <source>
        <dbReference type="SMART" id="SM00235"/>
    </source>
</evidence>
<keyword evidence="5" id="KW-0677">Repeat</keyword>
<dbReference type="RefSeq" id="WP_164355656.1">
    <property type="nucleotide sequence ID" value="NZ_JAABNT010000020.1"/>
</dbReference>
<organism evidence="10 11">
    <name type="scientific">Sulfitobacter sediminilitoris</name>
    <dbReference type="NCBI Taxonomy" id="2698830"/>
    <lineage>
        <taxon>Bacteria</taxon>
        <taxon>Pseudomonadati</taxon>
        <taxon>Pseudomonadota</taxon>
        <taxon>Alphaproteobacteria</taxon>
        <taxon>Rhodobacterales</taxon>
        <taxon>Roseobacteraceae</taxon>
        <taxon>Sulfitobacter</taxon>
    </lineage>
</organism>
<name>A0A6P0CJP6_9RHOB</name>
<dbReference type="GO" id="GO:0004222">
    <property type="term" value="F:metalloendopeptidase activity"/>
    <property type="evidence" value="ECO:0007669"/>
    <property type="project" value="InterPro"/>
</dbReference>
<dbReference type="Pfam" id="PF08548">
    <property type="entry name" value="Peptidase_M10_C"/>
    <property type="match status" value="1"/>
</dbReference>
<keyword evidence="11" id="KW-1185">Reference proteome</keyword>
<dbReference type="GO" id="GO:0005615">
    <property type="term" value="C:extracellular space"/>
    <property type="evidence" value="ECO:0007669"/>
    <property type="project" value="InterPro"/>
</dbReference>
<evidence type="ECO:0000313" key="11">
    <source>
        <dbReference type="Proteomes" id="UP000468591"/>
    </source>
</evidence>
<reference evidence="10 11" key="1">
    <citation type="submission" date="2020-01" db="EMBL/GenBank/DDBJ databases">
        <title>Sulfitobacter sediminilitoris sp. nov., isolated from a tidal flat.</title>
        <authorList>
            <person name="Park S."/>
            <person name="Yoon J.-H."/>
        </authorList>
    </citation>
    <scope>NUCLEOTIDE SEQUENCE [LARGE SCALE GENOMIC DNA]</scope>
    <source>
        <strain evidence="10 11">JBTF-M27</strain>
    </source>
</reference>
<evidence type="ECO:0000256" key="7">
    <source>
        <dbReference type="ARBA" id="ARBA00022833"/>
    </source>
</evidence>
<gene>
    <name evidence="10" type="ORF">GV827_20365</name>
</gene>
<keyword evidence="7" id="KW-0862">Zinc</keyword>
<dbReference type="NCBIfam" id="TIGR01965">
    <property type="entry name" value="VCBS_repeat"/>
    <property type="match status" value="2"/>
</dbReference>
<keyword evidence="6" id="KW-0378">Hydrolase</keyword>
<dbReference type="AlphaFoldDB" id="A0A6P0CJP6"/>
<keyword evidence="2" id="KW-0964">Secreted</keyword>
<keyword evidence="10" id="KW-0482">Metalloprotease</keyword>
<comment type="caution">
    <text evidence="10">The sequence shown here is derived from an EMBL/GenBank/DDBJ whole genome shotgun (WGS) entry which is preliminary data.</text>
</comment>
<dbReference type="GO" id="GO:0008270">
    <property type="term" value="F:zinc ion binding"/>
    <property type="evidence" value="ECO:0007669"/>
    <property type="project" value="InterPro"/>
</dbReference>
<dbReference type="InterPro" id="IPR011049">
    <property type="entry name" value="Serralysin-like_metalloprot_C"/>
</dbReference>
<feature type="domain" description="Peptidase metallopeptidase" evidence="9">
    <location>
        <begin position="55"/>
        <end position="209"/>
    </location>
</feature>
<dbReference type="Pfam" id="PF17963">
    <property type="entry name" value="Big_9"/>
    <property type="match status" value="4"/>
</dbReference>
<dbReference type="CDD" id="cd04277">
    <property type="entry name" value="ZnMc_serralysin_like"/>
    <property type="match status" value="1"/>
</dbReference>
<dbReference type="InterPro" id="IPR034033">
    <property type="entry name" value="Serralysin-like"/>
</dbReference>
<evidence type="ECO:0000256" key="5">
    <source>
        <dbReference type="ARBA" id="ARBA00022737"/>
    </source>
</evidence>
<evidence type="ECO:0000256" key="1">
    <source>
        <dbReference type="ARBA" id="ARBA00004613"/>
    </source>
</evidence>
<dbReference type="Pfam" id="PF00413">
    <property type="entry name" value="Peptidase_M10"/>
    <property type="match status" value="1"/>
</dbReference>
<dbReference type="SUPFAM" id="SSF51120">
    <property type="entry name" value="beta-Roll"/>
    <property type="match status" value="1"/>
</dbReference>
<feature type="region of interest" description="Disordered" evidence="8">
    <location>
        <begin position="1"/>
        <end position="22"/>
    </location>
</feature>
<keyword evidence="3 10" id="KW-0645">Protease</keyword>
<protein>
    <submittedName>
        <fullName evidence="10">Matrixin family metalloprotease</fullName>
    </submittedName>
</protein>
<comment type="subcellular location">
    <subcellularLocation>
        <location evidence="1">Secreted</location>
    </subcellularLocation>
</comment>
<accession>A0A6P0CJP6</accession>
<dbReference type="GO" id="GO:0005509">
    <property type="term" value="F:calcium ion binding"/>
    <property type="evidence" value="ECO:0007669"/>
    <property type="project" value="InterPro"/>
</dbReference>
<dbReference type="SMART" id="SM00235">
    <property type="entry name" value="ZnMc"/>
    <property type="match status" value="1"/>
</dbReference>
<dbReference type="EMBL" id="JAABNT010000020">
    <property type="protein sequence ID" value="NEK24733.1"/>
    <property type="molecule type" value="Genomic_DNA"/>
</dbReference>
<dbReference type="InterPro" id="IPR001818">
    <property type="entry name" value="Pept_M10_metallopeptidase"/>
</dbReference>
<dbReference type="InterPro" id="IPR006026">
    <property type="entry name" value="Peptidase_Metallo"/>
</dbReference>
<dbReference type="InterPro" id="IPR024079">
    <property type="entry name" value="MetalloPept_cat_dom_sf"/>
</dbReference>
<dbReference type="Gene3D" id="2.150.10.10">
    <property type="entry name" value="Serralysin-like metalloprotease, C-terminal"/>
    <property type="match status" value="1"/>
</dbReference>
<dbReference type="InterPro" id="IPR013858">
    <property type="entry name" value="Peptidase_M10B_C"/>
</dbReference>
<sequence length="1162" mass="120931">MKLEELTRLAADSETQDGASSASAPAVLGDLAEFLKAGYWNTGYGDGTRSHNVTSSGTDANSGVLHYNLSGYTADADGLEADRATLVREAFKLFEATLGIQFVETTSTDTNFVDFFFRDNDSGAYAGHSYYNSGTWGSTIHYAQINVAKSWSGSTSTYDDYTLQTILHEIGHAIGLGHQGPYNGSATYGVDNVFANDSWQASMMSYFSQTKNTSIDASYEFLQTPMAVDWMALDDLYGRQGYGVSNAFTENTVWGFNTTITFAVSDIWAQWSSYANRTSSTIIDGGGIDTLDLSGYSNNTLINLAPSDRGATAPSLSDIGGRIGNLAIGEGTIIENAVGGSGSEIFYGNNADNTFTGNGGNDTFHDSVGSDTYYGGTGTDEVIFGATFASYTIDIVSGLLQVIDSTIDWISDTVEWLAFSDQTISWQAVADSINTQNSAPVANDDTYTASEDQLLSATSLLDNDTDADGDALSIASVDGVVVANGPGGAEIALTSGATLTVYSNGTFNYAQNGIFDALNAGEQATDSFSYIASDGRETSEQATVTIIIDGTTDSLPPVAVDDAYTVEEDVVLSGMKVLSNDTDPEADTLTITAIDGTTISVGETVSLASGASVRLVADGSLEYSQNAIFDDLAFGETGAETFSYTISDGNKTSEANVTVTVIGAFDNTAPVALDDTFSVSENAVMDGNVLSNDSDADGSTLTVTEVNGEALNVGRQLSLDSGALLTLGANGTFDYDPNGEFDWLEDGQTFTDSFTYSAADGQGGTDTANVSITIDGVSPQTITESILVNFEGVTAGAYAGTAGLDFHGLDVVSSSSLGGIQAGASTGQFIITTSGEDFDLDALSSIVGSGRTKILIEAYDDNVRVGSTQLNVGARRPTDVNFDTTFDSIDRVVISGDGSFLIDDIVMITRSIVDPGGNTPPEAQDDMFFLSMSESAILNGNLLADNGNGIDLDLDGDDLIVASVGGAASGQVALVSGASVNFAEDGTFAYDPNGAFDALYDGQTATDSFVYEISDDKGGFDTATATISIEGFGPAPTQVILDFEDILDEVLVEDGFMVTNAGLTGIGSGDQAAQSVGDGLSISHGGSVFEFEGGVVTVSGKGRVDATFTGFVNGEAVASETHSLRAGKDENVVMSGSQFDAVDKIEIVAVGGVVVDDLSFWV</sequence>
<evidence type="ECO:0000313" key="10">
    <source>
        <dbReference type="EMBL" id="NEK24733.1"/>
    </source>
</evidence>
<proteinExistence type="predicted"/>
<dbReference type="Gene3D" id="3.40.390.10">
    <property type="entry name" value="Collagenase (Catalytic Domain)"/>
    <property type="match status" value="1"/>
</dbReference>
<evidence type="ECO:0000256" key="4">
    <source>
        <dbReference type="ARBA" id="ARBA00022723"/>
    </source>
</evidence>
<dbReference type="GO" id="GO:0006508">
    <property type="term" value="P:proteolysis"/>
    <property type="evidence" value="ECO:0007669"/>
    <property type="project" value="UniProtKB-KW"/>
</dbReference>
<evidence type="ECO:0000256" key="2">
    <source>
        <dbReference type="ARBA" id="ARBA00022525"/>
    </source>
</evidence>